<evidence type="ECO:0000313" key="1">
    <source>
        <dbReference type="EMBL" id="JAG42226.1"/>
    </source>
</evidence>
<organism evidence="1">
    <name type="scientific">Lygus hesperus</name>
    <name type="common">Western plant bug</name>
    <dbReference type="NCBI Taxonomy" id="30085"/>
    <lineage>
        <taxon>Eukaryota</taxon>
        <taxon>Metazoa</taxon>
        <taxon>Ecdysozoa</taxon>
        <taxon>Arthropoda</taxon>
        <taxon>Hexapoda</taxon>
        <taxon>Insecta</taxon>
        <taxon>Pterygota</taxon>
        <taxon>Neoptera</taxon>
        <taxon>Paraneoptera</taxon>
        <taxon>Hemiptera</taxon>
        <taxon>Heteroptera</taxon>
        <taxon>Panheteroptera</taxon>
        <taxon>Cimicomorpha</taxon>
        <taxon>Miridae</taxon>
        <taxon>Mirini</taxon>
        <taxon>Lygus</taxon>
    </lineage>
</organism>
<sequence>NSQTGYLPILTMPDNGAEPVEQQDNSTKLLAYSSMREAAFAQLQSAYDASKATTAGSLSQFLARCSELSEIRDRFYHYSDTIMELNVLVPAENRIDVQGALKAFDDVYYEIRAVESNIKSKFQKIPPPAPSEIKLPRIDVPKWDGQLSTFQNWFALYNSVVHKGPSSKTSKL</sequence>
<name>A0A0A9ZE90_LYGHE</name>
<dbReference type="GO" id="GO:0000428">
    <property type="term" value="C:DNA-directed RNA polymerase complex"/>
    <property type="evidence" value="ECO:0007669"/>
    <property type="project" value="UniProtKB-KW"/>
</dbReference>
<gene>
    <name evidence="1" type="primary">RPA34</name>
    <name evidence="1" type="ORF">CM83_102772</name>
</gene>
<dbReference type="AlphaFoldDB" id="A0A0A9ZE90"/>
<accession>A0A0A9ZE90</accession>
<protein>
    <submittedName>
        <fullName evidence="1">DNA-directed RNA polymerase I subunit RPA34</fullName>
    </submittedName>
</protein>
<keyword evidence="1" id="KW-0240">DNA-directed RNA polymerase</keyword>
<proteinExistence type="predicted"/>
<dbReference type="EMBL" id="GBHO01001378">
    <property type="protein sequence ID" value="JAG42226.1"/>
    <property type="molecule type" value="Transcribed_RNA"/>
</dbReference>
<feature type="non-terminal residue" evidence="1">
    <location>
        <position position="1"/>
    </location>
</feature>
<reference evidence="1" key="2">
    <citation type="submission" date="2014-07" db="EMBL/GenBank/DDBJ databases">
        <authorList>
            <person name="Hull J."/>
        </authorList>
    </citation>
    <scope>NUCLEOTIDE SEQUENCE</scope>
</reference>
<feature type="non-terminal residue" evidence="1">
    <location>
        <position position="172"/>
    </location>
</feature>
<reference evidence="1" key="1">
    <citation type="journal article" date="2014" name="PLoS ONE">
        <title>Transcriptome-Based Identification of ABC Transporters in the Western Tarnished Plant Bug Lygus hesperus.</title>
        <authorList>
            <person name="Hull J.J."/>
            <person name="Chaney K."/>
            <person name="Geib S.M."/>
            <person name="Fabrick J.A."/>
            <person name="Brent C.S."/>
            <person name="Walsh D."/>
            <person name="Lavine L.C."/>
        </authorList>
    </citation>
    <scope>NUCLEOTIDE SEQUENCE</scope>
</reference>
<keyword evidence="1" id="KW-0804">Transcription</keyword>